<evidence type="ECO:0000313" key="2">
    <source>
        <dbReference type="Proteomes" id="UP000683575"/>
    </source>
</evidence>
<dbReference type="RefSeq" id="WP_216939702.1">
    <property type="nucleotide sequence ID" value="NZ_CP077062.1"/>
</dbReference>
<dbReference type="EMBL" id="CP077062">
    <property type="protein sequence ID" value="QWZ08193.1"/>
    <property type="molecule type" value="Genomic_DNA"/>
</dbReference>
<accession>A0A975SZP6</accession>
<evidence type="ECO:0000313" key="1">
    <source>
        <dbReference type="EMBL" id="QWZ08193.1"/>
    </source>
</evidence>
<organism evidence="1 2">
    <name type="scientific">Nocardioides panacis</name>
    <dbReference type="NCBI Taxonomy" id="2849501"/>
    <lineage>
        <taxon>Bacteria</taxon>
        <taxon>Bacillati</taxon>
        <taxon>Actinomycetota</taxon>
        <taxon>Actinomycetes</taxon>
        <taxon>Propionibacteriales</taxon>
        <taxon>Nocardioidaceae</taxon>
        <taxon>Nocardioides</taxon>
    </lineage>
</organism>
<dbReference type="Proteomes" id="UP000683575">
    <property type="component" value="Chromosome"/>
</dbReference>
<gene>
    <name evidence="1" type="ORF">KRR39_23165</name>
</gene>
<sequence>MTRGLLLNGTVGAGKTSVAAAVGDLLRERDEPHAVLDLDALRQAWPSPPGDRFNTTILLANLRAVSANVRAAGARTLVLAGVVETAADREALTRAAGVPLTFVRLTADPDLVRARLRSRHRDDPDGLRWHLARSSELADLLAAAAVEDHVVDTTAASVPTVAAQVLALTRH</sequence>
<proteinExistence type="predicted"/>
<protein>
    <recommendedName>
        <fullName evidence="3">Adenylyl-sulfate kinase</fullName>
    </recommendedName>
</protein>
<evidence type="ECO:0008006" key="3">
    <source>
        <dbReference type="Google" id="ProtNLM"/>
    </source>
</evidence>
<dbReference type="AlphaFoldDB" id="A0A975SZP6"/>
<name>A0A975SZP6_9ACTN</name>
<reference evidence="1" key="1">
    <citation type="submission" date="2021-06" db="EMBL/GenBank/DDBJ databases">
        <title>Complete genome sequence of Nocardioides sp. G188.</title>
        <authorList>
            <person name="Im W.-T."/>
        </authorList>
    </citation>
    <scope>NUCLEOTIDE SEQUENCE</scope>
    <source>
        <strain evidence="1">G188</strain>
    </source>
</reference>
<dbReference type="KEGG" id="nps:KRR39_23165"/>
<dbReference type="Pfam" id="PF13671">
    <property type="entry name" value="AAA_33"/>
    <property type="match status" value="1"/>
</dbReference>
<keyword evidence="2" id="KW-1185">Reference proteome</keyword>